<dbReference type="InterPro" id="IPR051782">
    <property type="entry name" value="ABC_Transporter_VariousFunc"/>
</dbReference>
<accession>A0A6N8L2T8</accession>
<evidence type="ECO:0000313" key="5">
    <source>
        <dbReference type="EMBL" id="MVZ63349.1"/>
    </source>
</evidence>
<dbReference type="PANTHER" id="PTHR42939:SF1">
    <property type="entry name" value="ABC TRANSPORTER ATP-BINDING PROTEIN ALBC-RELATED"/>
    <property type="match status" value="1"/>
</dbReference>
<dbReference type="Pfam" id="PF00005">
    <property type="entry name" value="ABC_tran"/>
    <property type="match status" value="1"/>
</dbReference>
<comment type="caution">
    <text evidence="5">The sequence shown here is derived from an EMBL/GenBank/DDBJ whole genome shotgun (WGS) entry which is preliminary data.</text>
</comment>
<gene>
    <name evidence="5" type="ORF">GQF63_15060</name>
</gene>
<evidence type="ECO:0000256" key="3">
    <source>
        <dbReference type="ARBA" id="ARBA00022840"/>
    </source>
</evidence>
<protein>
    <submittedName>
        <fullName evidence="5">ATP-binding cassette domain-containing protein</fullName>
    </submittedName>
</protein>
<name>A0A6N8L2T8_9SPHI</name>
<evidence type="ECO:0000256" key="2">
    <source>
        <dbReference type="ARBA" id="ARBA00022741"/>
    </source>
</evidence>
<dbReference type="InterPro" id="IPR003593">
    <property type="entry name" value="AAA+_ATPase"/>
</dbReference>
<keyword evidence="6" id="KW-1185">Reference proteome</keyword>
<dbReference type="SUPFAM" id="SSF52540">
    <property type="entry name" value="P-loop containing nucleoside triphosphate hydrolases"/>
    <property type="match status" value="1"/>
</dbReference>
<dbReference type="GO" id="GO:0016887">
    <property type="term" value="F:ATP hydrolysis activity"/>
    <property type="evidence" value="ECO:0007669"/>
    <property type="project" value="InterPro"/>
</dbReference>
<dbReference type="AlphaFoldDB" id="A0A6N8L2T8"/>
<dbReference type="Proteomes" id="UP000435036">
    <property type="component" value="Unassembled WGS sequence"/>
</dbReference>
<keyword evidence="2" id="KW-0547">Nucleotide-binding</keyword>
<proteinExistence type="predicted"/>
<feature type="domain" description="ABC transporter" evidence="4">
    <location>
        <begin position="2"/>
        <end position="227"/>
    </location>
</feature>
<reference evidence="5 6" key="1">
    <citation type="submission" date="2019-12" db="EMBL/GenBank/DDBJ databases">
        <authorList>
            <person name="Dong K."/>
        </authorList>
    </citation>
    <scope>NUCLEOTIDE SEQUENCE [LARGE SCALE GENOMIC DNA]</scope>
    <source>
        <strain evidence="5 6">JCM 31225</strain>
    </source>
</reference>
<evidence type="ECO:0000259" key="4">
    <source>
        <dbReference type="PROSITE" id="PS50893"/>
    </source>
</evidence>
<dbReference type="GO" id="GO:0005524">
    <property type="term" value="F:ATP binding"/>
    <property type="evidence" value="ECO:0007669"/>
    <property type="project" value="UniProtKB-KW"/>
</dbReference>
<dbReference type="OrthoDB" id="9785229at2"/>
<dbReference type="EMBL" id="WSQA01000012">
    <property type="protein sequence ID" value="MVZ63349.1"/>
    <property type="molecule type" value="Genomic_DNA"/>
</dbReference>
<dbReference type="SMART" id="SM00382">
    <property type="entry name" value="AAA"/>
    <property type="match status" value="1"/>
</dbReference>
<dbReference type="PROSITE" id="PS50893">
    <property type="entry name" value="ABC_TRANSPORTER_2"/>
    <property type="match status" value="1"/>
</dbReference>
<dbReference type="Gene3D" id="3.40.50.300">
    <property type="entry name" value="P-loop containing nucleotide triphosphate hydrolases"/>
    <property type="match status" value="1"/>
</dbReference>
<evidence type="ECO:0000256" key="1">
    <source>
        <dbReference type="ARBA" id="ARBA00022448"/>
    </source>
</evidence>
<dbReference type="InterPro" id="IPR003439">
    <property type="entry name" value="ABC_transporter-like_ATP-bd"/>
</dbReference>
<sequence>MISITSLNYAYSKKKKILTDISCTLRPGHIYGLLGLNGEGKTTLIKLIAAMLLPNSGQICYATLQSSKRSADYFNEVFFLPDSSKLPDLPIEKFGSLYGLFYSRYNHEEYTDYLKAFNIPIENGLSALSLGQQRKVHIAFALACNCSVLLMDEPTNGLDIPSKTIFRKLISKSMNEQKLYVISSHQIRDIDQLLDALLILHQRKLIVNSSLQELAQSYKISTELQPQEEVIYTEHVFEGQKHLVKSTSNEENPVDIEFLFNAFTHANQPIAL</sequence>
<dbReference type="RefSeq" id="WP_160370068.1">
    <property type="nucleotide sequence ID" value="NZ_WSQA01000012.1"/>
</dbReference>
<keyword evidence="1" id="KW-0813">Transport</keyword>
<dbReference type="PANTHER" id="PTHR42939">
    <property type="entry name" value="ABC TRANSPORTER ATP-BINDING PROTEIN ALBC-RELATED"/>
    <property type="match status" value="1"/>
</dbReference>
<keyword evidence="3 5" id="KW-0067">ATP-binding</keyword>
<organism evidence="5 6">
    <name type="scientific">Sphingobacterium humi</name>
    <dbReference type="NCBI Taxonomy" id="1796905"/>
    <lineage>
        <taxon>Bacteria</taxon>
        <taxon>Pseudomonadati</taxon>
        <taxon>Bacteroidota</taxon>
        <taxon>Sphingobacteriia</taxon>
        <taxon>Sphingobacteriales</taxon>
        <taxon>Sphingobacteriaceae</taxon>
        <taxon>Sphingobacterium</taxon>
    </lineage>
</organism>
<evidence type="ECO:0000313" key="6">
    <source>
        <dbReference type="Proteomes" id="UP000435036"/>
    </source>
</evidence>
<dbReference type="InterPro" id="IPR027417">
    <property type="entry name" value="P-loop_NTPase"/>
</dbReference>